<organism evidence="19 20">
    <name type="scientific">Pseudonocardia ammonioxydans</name>
    <dbReference type="NCBI Taxonomy" id="260086"/>
    <lineage>
        <taxon>Bacteria</taxon>
        <taxon>Bacillati</taxon>
        <taxon>Actinomycetota</taxon>
        <taxon>Actinomycetes</taxon>
        <taxon>Pseudonocardiales</taxon>
        <taxon>Pseudonocardiaceae</taxon>
        <taxon>Pseudonocardia</taxon>
    </lineage>
</organism>
<evidence type="ECO:0000256" key="9">
    <source>
        <dbReference type="ARBA" id="ARBA00022723"/>
    </source>
</evidence>
<dbReference type="InterPro" id="IPR004358">
    <property type="entry name" value="Sig_transdc_His_kin-like_C"/>
</dbReference>
<dbReference type="AlphaFoldDB" id="A0A1I5F0D1"/>
<gene>
    <name evidence="19" type="ORF">SAMN05216207_103422</name>
</gene>
<dbReference type="GO" id="GO:0046983">
    <property type="term" value="F:protein dimerization activity"/>
    <property type="evidence" value="ECO:0007669"/>
    <property type="project" value="InterPro"/>
</dbReference>
<dbReference type="EC" id="2.7.13.3" evidence="4"/>
<feature type="transmembrane region" description="Helical" evidence="17">
    <location>
        <begin position="66"/>
        <end position="87"/>
    </location>
</feature>
<keyword evidence="20" id="KW-1185">Reference proteome</keyword>
<dbReference type="Gene3D" id="3.30.565.10">
    <property type="entry name" value="Histidine kinase-like ATPase, C-terminal domain"/>
    <property type="match status" value="1"/>
</dbReference>
<evidence type="ECO:0000256" key="4">
    <source>
        <dbReference type="ARBA" id="ARBA00012438"/>
    </source>
</evidence>
<evidence type="ECO:0000256" key="6">
    <source>
        <dbReference type="ARBA" id="ARBA00022485"/>
    </source>
</evidence>
<dbReference type="PIRSF" id="PIRSF037434">
    <property type="entry name" value="STHK_ChrS"/>
    <property type="match status" value="1"/>
</dbReference>
<dbReference type="InterPro" id="IPR011712">
    <property type="entry name" value="Sig_transdc_His_kin_sub3_dim/P"/>
</dbReference>
<dbReference type="GO" id="GO:0046872">
    <property type="term" value="F:metal ion binding"/>
    <property type="evidence" value="ECO:0007669"/>
    <property type="project" value="UniProtKB-KW"/>
</dbReference>
<comment type="cofactor">
    <cofactor evidence="2">
        <name>[4Fe-4S] cluster</name>
        <dbReference type="ChEBI" id="CHEBI:49883"/>
    </cofactor>
</comment>
<comment type="subcellular location">
    <subcellularLocation>
        <location evidence="3">Cytoplasm</location>
    </subcellularLocation>
</comment>
<keyword evidence="11" id="KW-0408">Iron</keyword>
<reference evidence="19 20" key="1">
    <citation type="submission" date="2016-10" db="EMBL/GenBank/DDBJ databases">
        <authorList>
            <person name="de Groot N.N."/>
        </authorList>
    </citation>
    <scope>NUCLEOTIDE SEQUENCE [LARGE SCALE GENOMIC DNA]</scope>
    <source>
        <strain evidence="19 20">CGMCC 4.1877</strain>
    </source>
</reference>
<keyword evidence="17" id="KW-0812">Transmembrane</keyword>
<dbReference type="Gene3D" id="1.20.5.1930">
    <property type="match status" value="1"/>
</dbReference>
<evidence type="ECO:0000256" key="15">
    <source>
        <dbReference type="ARBA" id="ARBA00030800"/>
    </source>
</evidence>
<keyword evidence="6" id="KW-0004">4Fe-4S</keyword>
<dbReference type="InterPro" id="IPR005467">
    <property type="entry name" value="His_kinase_dom"/>
</dbReference>
<dbReference type="GO" id="GO:0051539">
    <property type="term" value="F:4 iron, 4 sulfur cluster binding"/>
    <property type="evidence" value="ECO:0007669"/>
    <property type="project" value="UniProtKB-KW"/>
</dbReference>
<dbReference type="GO" id="GO:0005737">
    <property type="term" value="C:cytoplasm"/>
    <property type="evidence" value="ECO:0007669"/>
    <property type="project" value="UniProtKB-SubCell"/>
</dbReference>
<evidence type="ECO:0000313" key="19">
    <source>
        <dbReference type="EMBL" id="SFO17212.1"/>
    </source>
</evidence>
<dbReference type="PRINTS" id="PR00344">
    <property type="entry name" value="BCTRLSENSOR"/>
</dbReference>
<dbReference type="PANTHER" id="PTHR24421:SF62">
    <property type="entry name" value="SENSORY TRANSDUCTION HISTIDINE KINASE"/>
    <property type="match status" value="1"/>
</dbReference>
<dbReference type="SMART" id="SM00387">
    <property type="entry name" value="HATPase_c"/>
    <property type="match status" value="1"/>
</dbReference>
<evidence type="ECO:0000259" key="18">
    <source>
        <dbReference type="PROSITE" id="PS50109"/>
    </source>
</evidence>
<evidence type="ECO:0000256" key="1">
    <source>
        <dbReference type="ARBA" id="ARBA00000085"/>
    </source>
</evidence>
<dbReference type="GO" id="GO:0016020">
    <property type="term" value="C:membrane"/>
    <property type="evidence" value="ECO:0007669"/>
    <property type="project" value="InterPro"/>
</dbReference>
<feature type="domain" description="Histidine kinase" evidence="18">
    <location>
        <begin position="231"/>
        <end position="430"/>
    </location>
</feature>
<dbReference type="PROSITE" id="PS50109">
    <property type="entry name" value="HIS_KIN"/>
    <property type="match status" value="1"/>
</dbReference>
<accession>A0A1I5F0D1</accession>
<sequence length="436" mass="45889">MRGREVAVGLHLSADGGPPPAGDNGRVRVHRWSSWIRALAVGLDLLFAGLVVLAVAGALGRPTSSTVVAVVAGAGLLVVYASGRVTVRVHERSITEPRGAWWPDSAWIAALVVLWCVLLLVSPTALWVAFPLFLLQMHVLGPHRGPVAVAVTTAIVVVDGVTVVAPPGAPPLGFVLGPMLGAAVAVGVVLGFEALVRESAERQATVDELLEARELLADAEGERLVHEERERLAREIHDTLAQGFSAIELLLRAAGTSLARDDAERAAGHIERARELAGHSLDEARRFVRALAPPDLDDATLVGALERVARRYRARDLDVVVRTEGLPRPLPVPVETALLRIAQSALANVDRHAGAGHAEFVVDYTRDDVVLDVIDDGAGFDPTAVTPSGSPGGFGLPTMRSRARELGGSLALESSPGEGTVLTVTMPTAGPTPEHQ</sequence>
<dbReference type="EMBL" id="FOUY01000034">
    <property type="protein sequence ID" value="SFO17212.1"/>
    <property type="molecule type" value="Genomic_DNA"/>
</dbReference>
<evidence type="ECO:0000256" key="3">
    <source>
        <dbReference type="ARBA" id="ARBA00004496"/>
    </source>
</evidence>
<comment type="function">
    <text evidence="14">Member of the two-component regulatory system NreB/NreC involved in the control of dissimilatory nitrate/nitrite reduction in response to oxygen. NreB functions as a direct oxygen sensor histidine kinase which is autophosphorylated, in the absence of oxygen, probably at the conserved histidine residue, and transfers its phosphate group probably to a conserved aspartate residue of NreC. NreB/NreC activates the expression of the nitrate (narGHJI) and nitrite (nir) reductase operons, as well as the putative nitrate transporter gene narT.</text>
</comment>
<feature type="region of interest" description="Disordered" evidence="16">
    <location>
        <begin position="411"/>
        <end position="436"/>
    </location>
</feature>
<keyword evidence="10 19" id="KW-0418">Kinase</keyword>
<feature type="transmembrane region" description="Helical" evidence="17">
    <location>
        <begin position="107"/>
        <end position="135"/>
    </location>
</feature>
<evidence type="ECO:0000256" key="10">
    <source>
        <dbReference type="ARBA" id="ARBA00022777"/>
    </source>
</evidence>
<protein>
    <recommendedName>
        <fullName evidence="5">Oxygen sensor histidine kinase NreB</fullName>
        <ecNumber evidence="4">2.7.13.3</ecNumber>
    </recommendedName>
    <alternativeName>
        <fullName evidence="15">Nitrogen regulation protein B</fullName>
    </alternativeName>
</protein>
<dbReference type="GO" id="GO:0000155">
    <property type="term" value="F:phosphorelay sensor kinase activity"/>
    <property type="evidence" value="ECO:0007669"/>
    <property type="project" value="InterPro"/>
</dbReference>
<keyword evidence="9" id="KW-0479">Metal-binding</keyword>
<name>A0A1I5F0D1_PSUAM</name>
<dbReference type="CDD" id="cd16917">
    <property type="entry name" value="HATPase_UhpB-NarQ-NarX-like"/>
    <property type="match status" value="1"/>
</dbReference>
<keyword evidence="17" id="KW-0472">Membrane</keyword>
<evidence type="ECO:0000256" key="5">
    <source>
        <dbReference type="ARBA" id="ARBA00017322"/>
    </source>
</evidence>
<evidence type="ECO:0000256" key="2">
    <source>
        <dbReference type="ARBA" id="ARBA00001966"/>
    </source>
</evidence>
<dbReference type="PANTHER" id="PTHR24421">
    <property type="entry name" value="NITRATE/NITRITE SENSOR PROTEIN NARX-RELATED"/>
    <property type="match status" value="1"/>
</dbReference>
<comment type="catalytic activity">
    <reaction evidence="1">
        <text>ATP + protein L-histidine = ADP + protein N-phospho-L-histidine.</text>
        <dbReference type="EC" id="2.7.13.3"/>
    </reaction>
</comment>
<evidence type="ECO:0000256" key="16">
    <source>
        <dbReference type="SAM" id="MobiDB-lite"/>
    </source>
</evidence>
<evidence type="ECO:0000256" key="7">
    <source>
        <dbReference type="ARBA" id="ARBA00022490"/>
    </source>
</evidence>
<evidence type="ECO:0000256" key="14">
    <source>
        <dbReference type="ARBA" id="ARBA00024827"/>
    </source>
</evidence>
<feature type="transmembrane region" description="Helical" evidence="17">
    <location>
        <begin position="35"/>
        <end position="59"/>
    </location>
</feature>
<dbReference type="InterPro" id="IPR036890">
    <property type="entry name" value="HATPase_C_sf"/>
</dbReference>
<keyword evidence="8" id="KW-0808">Transferase</keyword>
<dbReference type="STRING" id="260086.SAMN05216207_103422"/>
<keyword evidence="7" id="KW-0963">Cytoplasm</keyword>
<dbReference type="SUPFAM" id="SSF55874">
    <property type="entry name" value="ATPase domain of HSP90 chaperone/DNA topoisomerase II/histidine kinase"/>
    <property type="match status" value="1"/>
</dbReference>
<evidence type="ECO:0000256" key="17">
    <source>
        <dbReference type="SAM" id="Phobius"/>
    </source>
</evidence>
<keyword evidence="12" id="KW-0902">Two-component regulatory system</keyword>
<evidence type="ECO:0000256" key="8">
    <source>
        <dbReference type="ARBA" id="ARBA00022679"/>
    </source>
</evidence>
<dbReference type="Proteomes" id="UP000199614">
    <property type="component" value="Unassembled WGS sequence"/>
</dbReference>
<feature type="transmembrane region" description="Helical" evidence="17">
    <location>
        <begin position="147"/>
        <end position="166"/>
    </location>
</feature>
<dbReference type="Pfam" id="PF02518">
    <property type="entry name" value="HATPase_c"/>
    <property type="match status" value="1"/>
</dbReference>
<evidence type="ECO:0000256" key="12">
    <source>
        <dbReference type="ARBA" id="ARBA00023012"/>
    </source>
</evidence>
<evidence type="ECO:0000256" key="11">
    <source>
        <dbReference type="ARBA" id="ARBA00023004"/>
    </source>
</evidence>
<keyword evidence="17" id="KW-1133">Transmembrane helix</keyword>
<feature type="transmembrane region" description="Helical" evidence="17">
    <location>
        <begin position="172"/>
        <end position="192"/>
    </location>
</feature>
<dbReference type="InterPro" id="IPR003594">
    <property type="entry name" value="HATPase_dom"/>
</dbReference>
<dbReference type="InterPro" id="IPR017205">
    <property type="entry name" value="Sig_transdc_His_kinase_ChrS"/>
</dbReference>
<dbReference type="Pfam" id="PF07730">
    <property type="entry name" value="HisKA_3"/>
    <property type="match status" value="1"/>
</dbReference>
<evidence type="ECO:0000313" key="20">
    <source>
        <dbReference type="Proteomes" id="UP000199614"/>
    </source>
</evidence>
<dbReference type="InterPro" id="IPR050482">
    <property type="entry name" value="Sensor_HK_TwoCompSys"/>
</dbReference>
<proteinExistence type="predicted"/>
<evidence type="ECO:0000256" key="13">
    <source>
        <dbReference type="ARBA" id="ARBA00023014"/>
    </source>
</evidence>
<keyword evidence="13" id="KW-0411">Iron-sulfur</keyword>